<dbReference type="GO" id="GO:0009055">
    <property type="term" value="F:electron transfer activity"/>
    <property type="evidence" value="ECO:0007669"/>
    <property type="project" value="InterPro"/>
</dbReference>
<evidence type="ECO:0000256" key="3">
    <source>
        <dbReference type="ARBA" id="ARBA00023004"/>
    </source>
</evidence>
<evidence type="ECO:0000313" key="7">
    <source>
        <dbReference type="EMBL" id="TLS66465.1"/>
    </source>
</evidence>
<dbReference type="OrthoDB" id="9811281at2"/>
<dbReference type="GO" id="GO:0046872">
    <property type="term" value="F:metal ion binding"/>
    <property type="evidence" value="ECO:0007669"/>
    <property type="project" value="UniProtKB-KW"/>
</dbReference>
<reference evidence="7 8" key="1">
    <citation type="journal article" date="2019" name="Appl. Environ. Microbiol.">
        <title>Environmental Evidence and Genomic Insight of Iron-oxidizing Bacteria Preference Towards More Corrosion Resistant Stainless Steel at Higher Salinities.</title>
        <authorList>
            <person name="Garrison C.E."/>
            <person name="Price K.A."/>
            <person name="Field E.K."/>
        </authorList>
    </citation>
    <scope>NUCLEOTIDE SEQUENCE [LARGE SCALE GENOMIC DNA]</scope>
    <source>
        <strain evidence="7 8">P3</strain>
    </source>
</reference>
<protein>
    <submittedName>
        <fullName evidence="7">Cytochrome c</fullName>
    </submittedName>
</protein>
<keyword evidence="2 4" id="KW-0479">Metal-binding</keyword>
<comment type="caution">
    <text evidence="7">The sequence shown here is derived from an EMBL/GenBank/DDBJ whole genome shotgun (WGS) entry which is preliminary data.</text>
</comment>
<dbReference type="InterPro" id="IPR036909">
    <property type="entry name" value="Cyt_c-like_dom_sf"/>
</dbReference>
<keyword evidence="3 4" id="KW-0408">Iron</keyword>
<organism evidence="7 8">
    <name type="scientific">Mariprofundus erugo</name>
    <dbReference type="NCBI Taxonomy" id="2528639"/>
    <lineage>
        <taxon>Bacteria</taxon>
        <taxon>Pseudomonadati</taxon>
        <taxon>Pseudomonadota</taxon>
        <taxon>Candidatius Mariprofundia</taxon>
        <taxon>Mariprofundales</taxon>
        <taxon>Mariprofundaceae</taxon>
        <taxon>Mariprofundus</taxon>
    </lineage>
</organism>
<keyword evidence="1 4" id="KW-0349">Heme</keyword>
<dbReference type="Proteomes" id="UP000306585">
    <property type="component" value="Unassembled WGS sequence"/>
</dbReference>
<sequence>MKRFLLSMVAAVVISPVLASAGEDGPTILDTRCAYCHNLKGPAPQTIHDLWKRDAPDLFYAGNKFRREWLVSWLQKPVRIRPAGVNYLRTINSTPHQEGKDGKKYDVLWGAVLKPLVHETLTAPEAELVADSLMKLRAGDELVSGMMVDKSKTVTLDQGEVLIDKVYGCQSCHQIEPGYGGYTGPELYTAGRRLQPEFMLSYIKRPKNWDPKIWMPNGNVKPEDLQKIVNYLILLSKENFDEAR</sequence>
<feature type="domain" description="Cytochrome c" evidence="6">
    <location>
        <begin position="20"/>
        <end position="137"/>
    </location>
</feature>
<evidence type="ECO:0000259" key="6">
    <source>
        <dbReference type="PROSITE" id="PS51007"/>
    </source>
</evidence>
<feature type="domain" description="Cytochrome c" evidence="6">
    <location>
        <begin position="154"/>
        <end position="236"/>
    </location>
</feature>
<dbReference type="SUPFAM" id="SSF46626">
    <property type="entry name" value="Cytochrome c"/>
    <property type="match status" value="2"/>
</dbReference>
<evidence type="ECO:0000313" key="8">
    <source>
        <dbReference type="Proteomes" id="UP000306585"/>
    </source>
</evidence>
<proteinExistence type="predicted"/>
<keyword evidence="8" id="KW-1185">Reference proteome</keyword>
<evidence type="ECO:0000256" key="2">
    <source>
        <dbReference type="ARBA" id="ARBA00022723"/>
    </source>
</evidence>
<evidence type="ECO:0000256" key="1">
    <source>
        <dbReference type="ARBA" id="ARBA00022617"/>
    </source>
</evidence>
<dbReference type="Gene3D" id="1.10.760.10">
    <property type="entry name" value="Cytochrome c-like domain"/>
    <property type="match status" value="2"/>
</dbReference>
<feature type="signal peptide" evidence="5">
    <location>
        <begin position="1"/>
        <end position="21"/>
    </location>
</feature>
<dbReference type="PROSITE" id="PS51007">
    <property type="entry name" value="CYTC"/>
    <property type="match status" value="2"/>
</dbReference>
<evidence type="ECO:0000256" key="5">
    <source>
        <dbReference type="SAM" id="SignalP"/>
    </source>
</evidence>
<evidence type="ECO:0000256" key="4">
    <source>
        <dbReference type="PROSITE-ProRule" id="PRU00433"/>
    </source>
</evidence>
<name>A0A5R9GMY0_9PROT</name>
<dbReference type="Pfam" id="PF13442">
    <property type="entry name" value="Cytochrome_CBB3"/>
    <property type="match status" value="1"/>
</dbReference>
<dbReference type="EMBL" id="VBRY01000009">
    <property type="protein sequence ID" value="TLS66465.1"/>
    <property type="molecule type" value="Genomic_DNA"/>
</dbReference>
<gene>
    <name evidence="7" type="ORF">FEF65_09850</name>
</gene>
<keyword evidence="5" id="KW-0732">Signal</keyword>
<accession>A0A5R9GMY0</accession>
<dbReference type="InterPro" id="IPR009056">
    <property type="entry name" value="Cyt_c-like_dom"/>
</dbReference>
<dbReference type="RefSeq" id="WP_138239646.1">
    <property type="nucleotide sequence ID" value="NZ_VBRY01000009.1"/>
</dbReference>
<dbReference type="GO" id="GO:0020037">
    <property type="term" value="F:heme binding"/>
    <property type="evidence" value="ECO:0007669"/>
    <property type="project" value="InterPro"/>
</dbReference>
<dbReference type="AlphaFoldDB" id="A0A5R9GMY0"/>
<feature type="chain" id="PRO_5024385428" evidence="5">
    <location>
        <begin position="22"/>
        <end position="244"/>
    </location>
</feature>